<dbReference type="CDD" id="cd06410">
    <property type="entry name" value="PB1_UP2"/>
    <property type="match status" value="1"/>
</dbReference>
<dbReference type="PANTHER" id="PTHR31066">
    <property type="entry name" value="OS05G0427100 PROTEIN-RELATED"/>
    <property type="match status" value="1"/>
</dbReference>
<dbReference type="Gene3D" id="3.10.20.90">
    <property type="entry name" value="Phosphatidylinositol 3-kinase Catalytic Subunit, Chain A, domain 1"/>
    <property type="match status" value="1"/>
</dbReference>
<feature type="region of interest" description="Disordered" evidence="1">
    <location>
        <begin position="358"/>
        <end position="379"/>
    </location>
</feature>
<organism evidence="3 4">
    <name type="scientific">Acer yangbiense</name>
    <dbReference type="NCBI Taxonomy" id="1000413"/>
    <lineage>
        <taxon>Eukaryota</taxon>
        <taxon>Viridiplantae</taxon>
        <taxon>Streptophyta</taxon>
        <taxon>Embryophyta</taxon>
        <taxon>Tracheophyta</taxon>
        <taxon>Spermatophyta</taxon>
        <taxon>Magnoliopsida</taxon>
        <taxon>eudicotyledons</taxon>
        <taxon>Gunneridae</taxon>
        <taxon>Pentapetalae</taxon>
        <taxon>rosids</taxon>
        <taxon>malvids</taxon>
        <taxon>Sapindales</taxon>
        <taxon>Sapindaceae</taxon>
        <taxon>Hippocastanoideae</taxon>
        <taxon>Acereae</taxon>
        <taxon>Acer</taxon>
    </lineage>
</organism>
<dbReference type="Pfam" id="PF00564">
    <property type="entry name" value="PB1"/>
    <property type="match status" value="1"/>
</dbReference>
<dbReference type="OrthoDB" id="774308at2759"/>
<evidence type="ECO:0000313" key="3">
    <source>
        <dbReference type="EMBL" id="TXG51410.1"/>
    </source>
</evidence>
<evidence type="ECO:0000313" key="4">
    <source>
        <dbReference type="Proteomes" id="UP000323000"/>
    </source>
</evidence>
<dbReference type="SUPFAM" id="SSF54277">
    <property type="entry name" value="CAD &amp; PB1 domains"/>
    <property type="match status" value="1"/>
</dbReference>
<feature type="region of interest" description="Disordered" evidence="1">
    <location>
        <begin position="29"/>
        <end position="51"/>
    </location>
</feature>
<accession>A0A5C7H342</accession>
<feature type="region of interest" description="Disordered" evidence="1">
    <location>
        <begin position="394"/>
        <end position="439"/>
    </location>
</feature>
<dbReference type="InterPro" id="IPR053198">
    <property type="entry name" value="Gynoecium_Dev_Regulator"/>
</dbReference>
<feature type="compositionally biased region" description="Polar residues" evidence="1">
    <location>
        <begin position="426"/>
        <end position="439"/>
    </location>
</feature>
<name>A0A5C7H342_9ROSI</name>
<proteinExistence type="predicted"/>
<reference evidence="4" key="1">
    <citation type="journal article" date="2019" name="Gigascience">
        <title>De novo genome assembly of the endangered Acer yangbiense, a plant species with extremely small populations endemic to Yunnan Province, China.</title>
        <authorList>
            <person name="Yang J."/>
            <person name="Wariss H.M."/>
            <person name="Tao L."/>
            <person name="Zhang R."/>
            <person name="Yun Q."/>
            <person name="Hollingsworth P."/>
            <person name="Dao Z."/>
            <person name="Luo G."/>
            <person name="Guo H."/>
            <person name="Ma Y."/>
            <person name="Sun W."/>
        </authorList>
    </citation>
    <scope>NUCLEOTIDE SEQUENCE [LARGE SCALE GENOMIC DNA]</scope>
    <source>
        <strain evidence="4">cv. Malutang</strain>
    </source>
</reference>
<evidence type="ECO:0000256" key="1">
    <source>
        <dbReference type="SAM" id="MobiDB-lite"/>
    </source>
</evidence>
<dbReference type="SMART" id="SM00666">
    <property type="entry name" value="PB1"/>
    <property type="match status" value="1"/>
</dbReference>
<keyword evidence="4" id="KW-1185">Reference proteome</keyword>
<dbReference type="InterPro" id="IPR053793">
    <property type="entry name" value="PB1-like"/>
</dbReference>
<dbReference type="PROSITE" id="PS51745">
    <property type="entry name" value="PB1"/>
    <property type="match status" value="1"/>
</dbReference>
<gene>
    <name evidence="3" type="ORF">EZV62_023934</name>
</gene>
<sequence>MDPPPPLPPLHTTITTTVAPITATSIHLNYPDSQESSPRSHKVEGYENDPLPPVPGAKLRLMCSYGGHIIPRPHDKSLCYVGGETRLVVVDRHSSLSSFSTRLSHSLLNGRSFSLKYQLPNEDLDSLVSLTTDEDLENMIEEYDRLISSSTRIRLFIFFNKPETTASMGSLLDDAKSETWFVDALNGSGLLPRGLSDTTMDCLLNLDNENDLEVQTDHDGNLNRKHVNVMIRNNVALAHDVQYSMPDSPVVETTSSFGSSSSSPTMSNLPPIRVRVEEHGRQIMEEQFAQMSFASVVRVQDDHGGVYGPSGGLPPPVPVGLTSGGVSHGDDERSDIHGGSVGVNRLRKPPLPLQPVQHKASSAYNFPSPDSVASDSSIASTNSVSKQMYYQGQIAGPPRENRAPSPFPSSPNTNTDNLPPIPAPQIQDSTYNNMPPQLDPQHQQQYVHYIPHQATTPVPISSYYHPIYPSTQQQLHHPIDQQYPVYHVMPVTQTQPYMSMHSNIADTSVAASSRLPPAYNKDTTPTVYSTNRTAAAPEVIATPPPPSLVQIPAGQFQQQYVAAGAGYSQMQHPSQANYGTYNEYANNIPAHHDQVYYTTTTTTTAQHQAPAPRLPQYQTMTPAAVAAFTDASKQLPVDTTTQQIRTSQPI</sequence>
<dbReference type="AlphaFoldDB" id="A0A5C7H342"/>
<protein>
    <recommendedName>
        <fullName evidence="2">PB1 domain-containing protein</fullName>
    </recommendedName>
</protein>
<dbReference type="Proteomes" id="UP000323000">
    <property type="component" value="Chromosome 11"/>
</dbReference>
<comment type="caution">
    <text evidence="3">The sequence shown here is derived from an EMBL/GenBank/DDBJ whole genome shotgun (WGS) entry which is preliminary data.</text>
</comment>
<dbReference type="EMBL" id="VAHF01000011">
    <property type="protein sequence ID" value="TXG51410.1"/>
    <property type="molecule type" value="Genomic_DNA"/>
</dbReference>
<dbReference type="InterPro" id="IPR000270">
    <property type="entry name" value="PB1_dom"/>
</dbReference>
<dbReference type="PANTHER" id="PTHR31066:SF68">
    <property type="entry name" value="SERINE_THREONINE-PROTEIN KINASE YAKA-RELATED"/>
    <property type="match status" value="1"/>
</dbReference>
<feature type="domain" description="PB1" evidence="2">
    <location>
        <begin position="58"/>
        <end position="158"/>
    </location>
</feature>
<evidence type="ECO:0000259" key="2">
    <source>
        <dbReference type="PROSITE" id="PS51745"/>
    </source>
</evidence>